<keyword evidence="1" id="KW-1133">Transmembrane helix</keyword>
<keyword evidence="4" id="KW-1185">Reference proteome</keyword>
<evidence type="ECO:0000313" key="3">
    <source>
        <dbReference type="EMBL" id="KAJ4446596.1"/>
    </source>
</evidence>
<dbReference type="Pfam" id="PF20146">
    <property type="entry name" value="NRF"/>
    <property type="match status" value="1"/>
</dbReference>
<dbReference type="Proteomes" id="UP001148838">
    <property type="component" value="Unassembled WGS sequence"/>
</dbReference>
<evidence type="ECO:0000313" key="4">
    <source>
        <dbReference type="Proteomes" id="UP001148838"/>
    </source>
</evidence>
<feature type="transmembrane region" description="Helical" evidence="1">
    <location>
        <begin position="388"/>
        <end position="408"/>
    </location>
</feature>
<accession>A0ABQ8TL20</accession>
<feature type="transmembrane region" description="Helical" evidence="1">
    <location>
        <begin position="415"/>
        <end position="438"/>
    </location>
</feature>
<feature type="transmembrane region" description="Helical" evidence="1">
    <location>
        <begin position="592"/>
        <end position="624"/>
    </location>
</feature>
<reference evidence="3 4" key="1">
    <citation type="journal article" date="2022" name="Allergy">
        <title>Genome assembly and annotation of Periplaneta americana reveal a comprehensive cockroach allergen profile.</title>
        <authorList>
            <person name="Wang L."/>
            <person name="Xiong Q."/>
            <person name="Saelim N."/>
            <person name="Wang L."/>
            <person name="Nong W."/>
            <person name="Wan A.T."/>
            <person name="Shi M."/>
            <person name="Liu X."/>
            <person name="Cao Q."/>
            <person name="Hui J.H.L."/>
            <person name="Sookrung N."/>
            <person name="Leung T.F."/>
            <person name="Tungtrongchitr A."/>
            <person name="Tsui S.K.W."/>
        </authorList>
    </citation>
    <scope>NUCLEOTIDE SEQUENCE [LARGE SCALE GENOMIC DNA]</scope>
    <source>
        <strain evidence="3">PWHHKU_190912</strain>
    </source>
</reference>
<feature type="transmembrane region" description="Helical" evidence="1">
    <location>
        <begin position="325"/>
        <end position="347"/>
    </location>
</feature>
<dbReference type="SMART" id="SM00703">
    <property type="entry name" value="NRF"/>
    <property type="match status" value="1"/>
</dbReference>
<feature type="transmembrane region" description="Helical" evidence="1">
    <location>
        <begin position="229"/>
        <end position="248"/>
    </location>
</feature>
<proteinExistence type="predicted"/>
<keyword evidence="1" id="KW-0472">Membrane</keyword>
<dbReference type="InterPro" id="IPR052728">
    <property type="entry name" value="O2_lipid_transport_reg"/>
</dbReference>
<organism evidence="3 4">
    <name type="scientific">Periplaneta americana</name>
    <name type="common">American cockroach</name>
    <name type="synonym">Blatta americana</name>
    <dbReference type="NCBI Taxonomy" id="6978"/>
    <lineage>
        <taxon>Eukaryota</taxon>
        <taxon>Metazoa</taxon>
        <taxon>Ecdysozoa</taxon>
        <taxon>Arthropoda</taxon>
        <taxon>Hexapoda</taxon>
        <taxon>Insecta</taxon>
        <taxon>Pterygota</taxon>
        <taxon>Neoptera</taxon>
        <taxon>Polyneoptera</taxon>
        <taxon>Dictyoptera</taxon>
        <taxon>Blattodea</taxon>
        <taxon>Blattoidea</taxon>
        <taxon>Blattidae</taxon>
        <taxon>Blattinae</taxon>
        <taxon>Periplaneta</taxon>
    </lineage>
</organism>
<keyword evidence="1" id="KW-0812">Transmembrane</keyword>
<feature type="transmembrane region" description="Helical" evidence="1">
    <location>
        <begin position="561"/>
        <end position="580"/>
    </location>
</feature>
<dbReference type="PANTHER" id="PTHR11161:SF72">
    <property type="entry name" value="FI21449P1"/>
    <property type="match status" value="1"/>
</dbReference>
<dbReference type="Pfam" id="PF01757">
    <property type="entry name" value="Acyl_transf_3"/>
    <property type="match status" value="1"/>
</dbReference>
<dbReference type="InterPro" id="IPR002656">
    <property type="entry name" value="Acyl_transf_3_dom"/>
</dbReference>
<feature type="transmembrane region" description="Helical" evidence="1">
    <location>
        <begin position="520"/>
        <end position="540"/>
    </location>
</feature>
<gene>
    <name evidence="3" type="ORF">ANN_13293</name>
</gene>
<evidence type="ECO:0000259" key="2">
    <source>
        <dbReference type="SMART" id="SM00703"/>
    </source>
</evidence>
<feature type="transmembrane region" description="Helical" evidence="1">
    <location>
        <begin position="127"/>
        <end position="151"/>
    </location>
</feature>
<dbReference type="EMBL" id="JAJSOF020000009">
    <property type="protein sequence ID" value="KAJ4446596.1"/>
    <property type="molecule type" value="Genomic_DNA"/>
</dbReference>
<protein>
    <recommendedName>
        <fullName evidence="2">Nose resistant-to-fluoxetine protein N-terminal domain-containing protein</fullName>
    </recommendedName>
</protein>
<evidence type="ECO:0000256" key="1">
    <source>
        <dbReference type="SAM" id="Phobius"/>
    </source>
</evidence>
<dbReference type="InterPro" id="IPR006621">
    <property type="entry name" value="Nose-resist-to-fluoxetine_N"/>
</dbReference>
<comment type="caution">
    <text evidence="3">The sequence shown here is derived from an EMBL/GenBank/DDBJ whole genome shotgun (WGS) entry which is preliminary data.</text>
</comment>
<feature type="transmembrane region" description="Helical" evidence="1">
    <location>
        <begin position="268"/>
        <end position="292"/>
    </location>
</feature>
<feature type="domain" description="Nose resistant-to-fluoxetine protein N-terminal" evidence="2">
    <location>
        <begin position="7"/>
        <end position="114"/>
    </location>
</feature>
<feature type="transmembrane region" description="Helical" evidence="1">
    <location>
        <begin position="487"/>
        <end position="508"/>
    </location>
</feature>
<name>A0ABQ8TL20_PERAM</name>
<feature type="transmembrane region" description="Helical" evidence="1">
    <location>
        <begin position="458"/>
        <end position="475"/>
    </location>
</feature>
<sequence>RRKAYRHFFCLITVFDANGRYSSQLLWGNYYWLGSYTLCEQLHFNTALESSVPPFEGGYSVAHLRINVTGFLRPPTRDVSLGVCLPASCNRADVLQLVQISAPPSTTVLGVRPIPNSEFSLWMEPGFYLLCVVIGVVAILVAIGTGYDLMLQQRQKQKEEKSPGAMECNGNHLSYTATGPPDTQSMPKSEFHEKRPGLLVQTLLCFSAWTNLHKICDTRTEDALACIHGLRVFSLLWVIAGHTCMFSFPVSDNKAFRQLVEKDFLFQSISNGAFSVDTFFFISGVMVSYVFFKNSAKITTKEDRGAGAMMRDNSLRFIGVFSYRYLRLTPPYLFVLAVTQLNARWFYHNSVFQNPIMVRDQATCPDYWWRNALYINTLFPVKDMCMIWSWYLANDTQFYTLGILLLLLSAKYFKLAVTSLFTFLVSSWFTTAVIVLNSHHTPSIEEPLGLFDELYDKPWTRLGPYVVGMCVGWLLDKTNCTIKMHKAVALTGWALSIGMTFILVHGLYGDLGPIMSASYVALSHTAWALAVAWIVIACSTGNGGYVNKLLSCKFLYPLSRISYCAYLVHPLVMISVIMHMDSAVHLGRATMVIVIFGYFMTSYMLSLVVSLGFEAPTIALLNILHPLKRKAK</sequence>
<feature type="non-terminal residue" evidence="3">
    <location>
        <position position="1"/>
    </location>
</feature>
<dbReference type="PANTHER" id="PTHR11161">
    <property type="entry name" value="O-ACYLTRANSFERASE"/>
    <property type="match status" value="1"/>
</dbReference>